<dbReference type="PANTHER" id="PTHR30269">
    <property type="entry name" value="TRANSMEMBRANE PROTEIN YFCA"/>
    <property type="match status" value="1"/>
</dbReference>
<keyword evidence="6 8" id="KW-1133">Transmembrane helix</keyword>
<dbReference type="InterPro" id="IPR002781">
    <property type="entry name" value="TM_pro_TauE-like"/>
</dbReference>
<keyword evidence="7 8" id="KW-0472">Membrane</keyword>
<feature type="transmembrane region" description="Helical" evidence="8">
    <location>
        <begin position="135"/>
        <end position="159"/>
    </location>
</feature>
<dbReference type="InterPro" id="IPR052017">
    <property type="entry name" value="TSUP"/>
</dbReference>
<feature type="transmembrane region" description="Helical" evidence="8">
    <location>
        <begin position="104"/>
        <end position="123"/>
    </location>
</feature>
<organism evidence="9 10">
    <name type="scientific">Loktanella gaetbuli</name>
    <dbReference type="NCBI Taxonomy" id="2881335"/>
    <lineage>
        <taxon>Bacteria</taxon>
        <taxon>Pseudomonadati</taxon>
        <taxon>Pseudomonadota</taxon>
        <taxon>Alphaproteobacteria</taxon>
        <taxon>Rhodobacterales</taxon>
        <taxon>Roseobacteraceae</taxon>
        <taxon>Loktanella</taxon>
    </lineage>
</organism>
<evidence type="ECO:0000256" key="2">
    <source>
        <dbReference type="ARBA" id="ARBA00009142"/>
    </source>
</evidence>
<evidence type="ECO:0000256" key="8">
    <source>
        <dbReference type="RuleBase" id="RU363041"/>
    </source>
</evidence>
<keyword evidence="3" id="KW-0813">Transport</keyword>
<comment type="similarity">
    <text evidence="2 8">Belongs to the 4-toluene sulfonate uptake permease (TSUP) (TC 2.A.102) family.</text>
</comment>
<dbReference type="Pfam" id="PF01925">
    <property type="entry name" value="TauE"/>
    <property type="match status" value="1"/>
</dbReference>
<feature type="transmembrane region" description="Helical" evidence="8">
    <location>
        <begin position="228"/>
        <end position="246"/>
    </location>
</feature>
<feature type="transmembrane region" description="Helical" evidence="8">
    <location>
        <begin position="35"/>
        <end position="55"/>
    </location>
</feature>
<reference evidence="9" key="1">
    <citation type="submission" date="2021-10" db="EMBL/GenBank/DDBJ databases">
        <title>Loktanella gaetbuli sp. nov., isolated from a tidal flat.</title>
        <authorList>
            <person name="Park S."/>
            <person name="Yoon J.-H."/>
        </authorList>
    </citation>
    <scope>NUCLEOTIDE SEQUENCE</scope>
    <source>
        <strain evidence="9">TSTF-M6</strain>
    </source>
</reference>
<comment type="caution">
    <text evidence="9">The sequence shown here is derived from an EMBL/GenBank/DDBJ whole genome shotgun (WGS) entry which is preliminary data.</text>
</comment>
<keyword evidence="5 8" id="KW-0812">Transmembrane</keyword>
<evidence type="ECO:0000313" key="10">
    <source>
        <dbReference type="Proteomes" id="UP001138961"/>
    </source>
</evidence>
<evidence type="ECO:0000256" key="5">
    <source>
        <dbReference type="ARBA" id="ARBA00022692"/>
    </source>
</evidence>
<feature type="transmembrane region" description="Helical" evidence="8">
    <location>
        <begin position="196"/>
        <end position="213"/>
    </location>
</feature>
<name>A0ABS8BVL7_9RHOB</name>
<keyword evidence="4 8" id="KW-1003">Cell membrane</keyword>
<accession>A0ABS8BVL7</accession>
<evidence type="ECO:0000256" key="6">
    <source>
        <dbReference type="ARBA" id="ARBA00022989"/>
    </source>
</evidence>
<evidence type="ECO:0000256" key="1">
    <source>
        <dbReference type="ARBA" id="ARBA00004651"/>
    </source>
</evidence>
<gene>
    <name evidence="9" type="ORF">LGQ03_10465</name>
</gene>
<dbReference type="PANTHER" id="PTHR30269:SF37">
    <property type="entry name" value="MEMBRANE TRANSPORTER PROTEIN"/>
    <property type="match status" value="1"/>
</dbReference>
<sequence>MPFDLPLTLVAALAVALFAAALVRGYSGFGFSAIFLAFAALVTDPVPLIPVVFMGEIAMTAVQARGIRGHVDWLRVVWMLLGAALTLPLAIMAVLALPTETVRLAVSTIILAMALVMLAGWTLKSRLSLPAHTGVGMIAGIANAAGVGGLPVAACLTAQPMPPATFRATMIVFLTGIDLLTLPLMGLGGNITTQTFVAALWALPILVAGTLLGNRRFAAAPPAAFRRFGVWLLLILAAAGIIRALLS</sequence>
<protein>
    <recommendedName>
        <fullName evidence="8">Probable membrane transporter protein</fullName>
    </recommendedName>
</protein>
<dbReference type="EMBL" id="JAJATZ010000004">
    <property type="protein sequence ID" value="MCB5199664.1"/>
    <property type="molecule type" value="Genomic_DNA"/>
</dbReference>
<evidence type="ECO:0000256" key="3">
    <source>
        <dbReference type="ARBA" id="ARBA00022448"/>
    </source>
</evidence>
<evidence type="ECO:0000256" key="4">
    <source>
        <dbReference type="ARBA" id="ARBA00022475"/>
    </source>
</evidence>
<feature type="transmembrane region" description="Helical" evidence="8">
    <location>
        <begin position="165"/>
        <end position="184"/>
    </location>
</feature>
<keyword evidence="10" id="KW-1185">Reference proteome</keyword>
<feature type="transmembrane region" description="Helical" evidence="8">
    <location>
        <begin position="76"/>
        <end position="98"/>
    </location>
</feature>
<evidence type="ECO:0000256" key="7">
    <source>
        <dbReference type="ARBA" id="ARBA00023136"/>
    </source>
</evidence>
<proteinExistence type="inferred from homology"/>
<evidence type="ECO:0000313" key="9">
    <source>
        <dbReference type="EMBL" id="MCB5199664.1"/>
    </source>
</evidence>
<comment type="subcellular location">
    <subcellularLocation>
        <location evidence="1 8">Cell membrane</location>
        <topology evidence="1 8">Multi-pass membrane protein</topology>
    </subcellularLocation>
</comment>
<dbReference type="Proteomes" id="UP001138961">
    <property type="component" value="Unassembled WGS sequence"/>
</dbReference>
<dbReference type="RefSeq" id="WP_226748350.1">
    <property type="nucleotide sequence ID" value="NZ_JAJATZ010000004.1"/>
</dbReference>